<dbReference type="Proteomes" id="UP000019678">
    <property type="component" value="Unassembled WGS sequence"/>
</dbReference>
<sequence>MRRTDSSEKLVQLGESWDLEAKKAAGRDGKGELPSAALKKW</sequence>
<evidence type="ECO:0000313" key="2">
    <source>
        <dbReference type="EMBL" id="EYF01378.1"/>
    </source>
</evidence>
<protein>
    <submittedName>
        <fullName evidence="2">Uncharacterized protein</fullName>
    </submittedName>
</protein>
<dbReference type="RefSeq" id="WP_269324957.1">
    <property type="nucleotide sequence ID" value="NZ_ASRX01000083.1"/>
</dbReference>
<dbReference type="AlphaFoldDB" id="A0A017SWM6"/>
<dbReference type="EMBL" id="ASRX01000083">
    <property type="protein sequence ID" value="EYF01378.1"/>
    <property type="molecule type" value="Genomic_DNA"/>
</dbReference>
<reference evidence="2 3" key="1">
    <citation type="submission" date="2013-05" db="EMBL/GenBank/DDBJ databases">
        <title>Genome assembly of Chondromyces apiculatus DSM 436.</title>
        <authorList>
            <person name="Sharma G."/>
            <person name="Khatri I."/>
            <person name="Kaur C."/>
            <person name="Mayilraj S."/>
            <person name="Subramanian S."/>
        </authorList>
    </citation>
    <scope>NUCLEOTIDE SEQUENCE [LARGE SCALE GENOMIC DNA]</scope>
    <source>
        <strain evidence="2 3">DSM 436</strain>
    </source>
</reference>
<accession>A0A017SWM6</accession>
<feature type="region of interest" description="Disordered" evidence="1">
    <location>
        <begin position="21"/>
        <end position="41"/>
    </location>
</feature>
<comment type="caution">
    <text evidence="2">The sequence shown here is derived from an EMBL/GenBank/DDBJ whole genome shotgun (WGS) entry which is preliminary data.</text>
</comment>
<name>A0A017SWM6_9BACT</name>
<gene>
    <name evidence="2" type="ORF">CAP_8420</name>
</gene>
<organism evidence="2 3">
    <name type="scientific">Chondromyces apiculatus DSM 436</name>
    <dbReference type="NCBI Taxonomy" id="1192034"/>
    <lineage>
        <taxon>Bacteria</taxon>
        <taxon>Pseudomonadati</taxon>
        <taxon>Myxococcota</taxon>
        <taxon>Polyangia</taxon>
        <taxon>Polyangiales</taxon>
        <taxon>Polyangiaceae</taxon>
        <taxon>Chondromyces</taxon>
    </lineage>
</organism>
<evidence type="ECO:0000256" key="1">
    <source>
        <dbReference type="SAM" id="MobiDB-lite"/>
    </source>
</evidence>
<proteinExistence type="predicted"/>
<dbReference type="STRING" id="1192034.CAP_8420"/>
<keyword evidence="3" id="KW-1185">Reference proteome</keyword>
<evidence type="ECO:0000313" key="3">
    <source>
        <dbReference type="Proteomes" id="UP000019678"/>
    </source>
</evidence>
<feature type="compositionally biased region" description="Basic and acidic residues" evidence="1">
    <location>
        <begin position="21"/>
        <end position="31"/>
    </location>
</feature>